<reference evidence="4" key="1">
    <citation type="journal article" date="2017" name="Gigascience">
        <title>The genome draft of coconut (Cocos nucifera).</title>
        <authorList>
            <person name="Xiao Y."/>
            <person name="Xu P."/>
            <person name="Fan H."/>
            <person name="Baudouin L."/>
            <person name="Xia W."/>
            <person name="Bocs S."/>
            <person name="Xu J."/>
            <person name="Li Q."/>
            <person name="Guo A."/>
            <person name="Zhou L."/>
            <person name="Li J."/>
            <person name="Wu Y."/>
            <person name="Ma Z."/>
            <person name="Armero A."/>
            <person name="Issali A.E."/>
            <person name="Liu N."/>
            <person name="Peng M."/>
            <person name="Yang Y."/>
        </authorList>
    </citation>
    <scope>NUCLEOTIDE SEQUENCE</scope>
    <source>
        <tissue evidence="4">Spear leaf of Hainan Tall coconut</tissue>
    </source>
</reference>
<dbReference type="PANTHER" id="PTHR43542">
    <property type="entry name" value="METHYLTRANSFERASE"/>
    <property type="match status" value="1"/>
</dbReference>
<accession>A0A8K0IGC2</accession>
<evidence type="ECO:0000313" key="4">
    <source>
        <dbReference type="EMBL" id="KAG1358584.1"/>
    </source>
</evidence>
<comment type="caution">
    <text evidence="4">The sequence shown here is derived from an EMBL/GenBank/DDBJ whole genome shotgun (WGS) entry which is preliminary data.</text>
</comment>
<dbReference type="InterPro" id="IPR029063">
    <property type="entry name" value="SAM-dependent_MTases_sf"/>
</dbReference>
<dbReference type="Gene3D" id="3.40.50.150">
    <property type="entry name" value="Vaccinia Virus protein VP39"/>
    <property type="match status" value="1"/>
</dbReference>
<sequence length="190" mass="20714">MASSALSPPCLLPSLSSPRSRSHPDSRLSSLFRLSSPNPFPWHRRYLAIVSSSTTNAREAYASKETKKKILESYGLDPSDFILAPSRRSRRKRKDADKAGKGEQVYQPPEVLGGKARRKKLLSPKGMDVRPMMEVVRGAAFDILQGAGGCPASLKPGRWLDLYSGTGSVGIEAISRGCSEVLLEQSKVDI</sequence>
<dbReference type="Pfam" id="PF03602">
    <property type="entry name" value="Cons_hypoth95"/>
    <property type="match status" value="1"/>
</dbReference>
<gene>
    <name evidence="4" type="ORF">COCNU_08G000300</name>
</gene>
<dbReference type="SUPFAM" id="SSF53335">
    <property type="entry name" value="S-adenosyl-L-methionine-dependent methyltransferases"/>
    <property type="match status" value="1"/>
</dbReference>
<evidence type="ECO:0000256" key="1">
    <source>
        <dbReference type="ARBA" id="ARBA00022603"/>
    </source>
</evidence>
<feature type="region of interest" description="Disordered" evidence="3">
    <location>
        <begin position="85"/>
        <end position="106"/>
    </location>
</feature>
<dbReference type="EMBL" id="CM017879">
    <property type="protein sequence ID" value="KAG1358584.1"/>
    <property type="molecule type" value="Genomic_DNA"/>
</dbReference>
<dbReference type="OrthoDB" id="3548at2759"/>
<dbReference type="InterPro" id="IPR004398">
    <property type="entry name" value="RNA_MeTrfase_RsmD"/>
</dbReference>
<keyword evidence="2" id="KW-0808">Transferase</keyword>
<evidence type="ECO:0000256" key="2">
    <source>
        <dbReference type="ARBA" id="ARBA00022679"/>
    </source>
</evidence>
<keyword evidence="5" id="KW-1185">Reference proteome</keyword>
<feature type="compositionally biased region" description="Low complexity" evidence="3">
    <location>
        <begin position="27"/>
        <end position="37"/>
    </location>
</feature>
<evidence type="ECO:0000256" key="3">
    <source>
        <dbReference type="SAM" id="MobiDB-lite"/>
    </source>
</evidence>
<reference evidence="4" key="2">
    <citation type="submission" date="2019-07" db="EMBL/GenBank/DDBJ databases">
        <authorList>
            <person name="Yang Y."/>
            <person name="Bocs S."/>
            <person name="Baudouin L."/>
        </authorList>
    </citation>
    <scope>NUCLEOTIDE SEQUENCE</scope>
    <source>
        <tissue evidence="4">Spear leaf of Hainan Tall coconut</tissue>
    </source>
</reference>
<dbReference type="PANTHER" id="PTHR43542:SF1">
    <property type="entry name" value="METHYLTRANSFERASE"/>
    <property type="match status" value="1"/>
</dbReference>
<dbReference type="AlphaFoldDB" id="A0A8K0IGC2"/>
<proteinExistence type="predicted"/>
<dbReference type="GO" id="GO:0031167">
    <property type="term" value="P:rRNA methylation"/>
    <property type="evidence" value="ECO:0007669"/>
    <property type="project" value="InterPro"/>
</dbReference>
<feature type="region of interest" description="Disordered" evidence="3">
    <location>
        <begin position="1"/>
        <end position="38"/>
    </location>
</feature>
<dbReference type="GO" id="GO:0008168">
    <property type="term" value="F:methyltransferase activity"/>
    <property type="evidence" value="ECO:0007669"/>
    <property type="project" value="UniProtKB-KW"/>
</dbReference>
<name>A0A8K0IGC2_COCNU</name>
<keyword evidence="1" id="KW-0489">Methyltransferase</keyword>
<protein>
    <submittedName>
        <fullName evidence="4">Uncharacterized protein</fullName>
    </submittedName>
</protein>
<dbReference type="Proteomes" id="UP000797356">
    <property type="component" value="Chromosome 8"/>
</dbReference>
<organism evidence="4 5">
    <name type="scientific">Cocos nucifera</name>
    <name type="common">Coconut palm</name>
    <dbReference type="NCBI Taxonomy" id="13894"/>
    <lineage>
        <taxon>Eukaryota</taxon>
        <taxon>Viridiplantae</taxon>
        <taxon>Streptophyta</taxon>
        <taxon>Embryophyta</taxon>
        <taxon>Tracheophyta</taxon>
        <taxon>Spermatophyta</taxon>
        <taxon>Magnoliopsida</taxon>
        <taxon>Liliopsida</taxon>
        <taxon>Arecaceae</taxon>
        <taxon>Arecoideae</taxon>
        <taxon>Cocoseae</taxon>
        <taxon>Attaleinae</taxon>
        <taxon>Cocos</taxon>
    </lineage>
</organism>
<feature type="compositionally biased region" description="Low complexity" evidence="3">
    <location>
        <begin position="1"/>
        <end position="19"/>
    </location>
</feature>
<evidence type="ECO:0000313" key="5">
    <source>
        <dbReference type="Proteomes" id="UP000797356"/>
    </source>
</evidence>